<evidence type="ECO:0000313" key="3">
    <source>
        <dbReference type="EMBL" id="KAL2060418.1"/>
    </source>
</evidence>
<reference evidence="3 4" key="1">
    <citation type="journal article" date="2024" name="Commun. Biol.">
        <title>Comparative genomic analysis of thermophilic fungi reveals convergent evolutionary adaptations and gene losses.</title>
        <authorList>
            <person name="Steindorff A.S."/>
            <person name="Aguilar-Pontes M.V."/>
            <person name="Robinson A.J."/>
            <person name="Andreopoulos B."/>
            <person name="LaButti K."/>
            <person name="Kuo A."/>
            <person name="Mondo S."/>
            <person name="Riley R."/>
            <person name="Otillar R."/>
            <person name="Haridas S."/>
            <person name="Lipzen A."/>
            <person name="Grimwood J."/>
            <person name="Schmutz J."/>
            <person name="Clum A."/>
            <person name="Reid I.D."/>
            <person name="Moisan M.C."/>
            <person name="Butler G."/>
            <person name="Nguyen T.T.M."/>
            <person name="Dewar K."/>
            <person name="Conant G."/>
            <person name="Drula E."/>
            <person name="Henrissat B."/>
            <person name="Hansel C."/>
            <person name="Singer S."/>
            <person name="Hutchinson M.I."/>
            <person name="de Vries R.P."/>
            <person name="Natvig D.O."/>
            <person name="Powell A.J."/>
            <person name="Tsang A."/>
            <person name="Grigoriev I.V."/>
        </authorList>
    </citation>
    <scope>NUCLEOTIDE SEQUENCE [LARGE SCALE GENOMIC DNA]</scope>
    <source>
        <strain evidence="3 4">CBS 494.80</strain>
    </source>
</reference>
<evidence type="ECO:0000256" key="1">
    <source>
        <dbReference type="SAM" id="MobiDB-lite"/>
    </source>
</evidence>
<dbReference type="Proteomes" id="UP001595075">
    <property type="component" value="Unassembled WGS sequence"/>
</dbReference>
<feature type="region of interest" description="Disordered" evidence="1">
    <location>
        <begin position="27"/>
        <end position="49"/>
    </location>
</feature>
<feature type="region of interest" description="Disordered" evidence="1">
    <location>
        <begin position="346"/>
        <end position="396"/>
    </location>
</feature>
<proteinExistence type="predicted"/>
<keyword evidence="2" id="KW-0732">Signal</keyword>
<evidence type="ECO:0000256" key="2">
    <source>
        <dbReference type="SAM" id="SignalP"/>
    </source>
</evidence>
<feature type="compositionally biased region" description="Basic and acidic residues" evidence="1">
    <location>
        <begin position="573"/>
        <end position="599"/>
    </location>
</feature>
<feature type="chain" id="PRO_5047129282" evidence="2">
    <location>
        <begin position="23"/>
        <end position="599"/>
    </location>
</feature>
<feature type="compositionally biased region" description="Basic residues" evidence="1">
    <location>
        <begin position="259"/>
        <end position="269"/>
    </location>
</feature>
<feature type="compositionally biased region" description="Low complexity" evidence="1">
    <location>
        <begin position="445"/>
        <end position="456"/>
    </location>
</feature>
<comment type="caution">
    <text evidence="3">The sequence shown here is derived from an EMBL/GenBank/DDBJ whole genome shotgun (WGS) entry which is preliminary data.</text>
</comment>
<feature type="region of interest" description="Disordered" evidence="1">
    <location>
        <begin position="546"/>
        <end position="599"/>
    </location>
</feature>
<protein>
    <submittedName>
        <fullName evidence="3">Uncharacterized protein</fullName>
    </submittedName>
</protein>
<organism evidence="3 4">
    <name type="scientific">Oculimacula yallundae</name>
    <dbReference type="NCBI Taxonomy" id="86028"/>
    <lineage>
        <taxon>Eukaryota</taxon>
        <taxon>Fungi</taxon>
        <taxon>Dikarya</taxon>
        <taxon>Ascomycota</taxon>
        <taxon>Pezizomycotina</taxon>
        <taxon>Leotiomycetes</taxon>
        <taxon>Helotiales</taxon>
        <taxon>Ploettnerulaceae</taxon>
        <taxon>Oculimacula</taxon>
    </lineage>
</organism>
<accession>A0ABR4BRX3</accession>
<keyword evidence="4" id="KW-1185">Reference proteome</keyword>
<feature type="region of interest" description="Disordered" evidence="1">
    <location>
        <begin position="417"/>
        <end position="456"/>
    </location>
</feature>
<feature type="compositionally biased region" description="Basic and acidic residues" evidence="1">
    <location>
        <begin position="38"/>
        <end position="49"/>
    </location>
</feature>
<feature type="compositionally biased region" description="Polar residues" evidence="1">
    <location>
        <begin position="376"/>
        <end position="396"/>
    </location>
</feature>
<evidence type="ECO:0000313" key="4">
    <source>
        <dbReference type="Proteomes" id="UP001595075"/>
    </source>
</evidence>
<gene>
    <name evidence="3" type="ORF">VTL71DRAFT_9448</name>
</gene>
<feature type="signal peptide" evidence="2">
    <location>
        <begin position="1"/>
        <end position="22"/>
    </location>
</feature>
<feature type="region of interest" description="Disordered" evidence="1">
    <location>
        <begin position="102"/>
        <end position="126"/>
    </location>
</feature>
<feature type="region of interest" description="Disordered" evidence="1">
    <location>
        <begin position="259"/>
        <end position="326"/>
    </location>
</feature>
<dbReference type="EMBL" id="JAZHXI010000022">
    <property type="protein sequence ID" value="KAL2060418.1"/>
    <property type="molecule type" value="Genomic_DNA"/>
</dbReference>
<name>A0ABR4BRX3_9HELO</name>
<feature type="compositionally biased region" description="Basic and acidic residues" evidence="1">
    <location>
        <begin position="114"/>
        <end position="126"/>
    </location>
</feature>
<sequence length="599" mass="67907">MNLPRFLFALLGLLMSIGGLAGSPAGSGRNFHEQGMSRSDDGNKDMDENRESRLWGVEGDELGDTFMENSSNGSTIDGQRSMSLMWRDRVVRLVQADRAAANLSGPPQPKKTRKDQEKWVIPEHEKQDRSDWGALRPLITEQELANIRSGYGVTLPRLTAFKLNSKRAQPAELVMAQVSYMELFLLNYLREKQGFSNRQIYWPRESVTMDPTWMPASLDRDAELTRDLEIIRSGVRDQFWDIRNGMSGSGVHTRKSILAARKKAAHKNKKSDSDANHIAPQDHDEHHQDLLDAASHHHAWSSNHRGRGSHSPHVSRSVAGLPRSLVSSPETHRFRIMDAISQRFNMDPLHQSPSPDSEYHPPTSSRRRTFAEFETNELQRPQLSNRKASHNANHSSEALRFIPRNVSTRFLSFAAQTETELRRSDQTNANYPHDSPDFSEAPRQNSQNLSSSSTMSNFHSTLELGLTAANSPSDMSAFRREAPRLHNRLNVGAMFGSGNEAPTFRLPNVNLRSVSSSFELQSLPQRRLLNSTSRRMLSDTPHRSALTRNVPYHMPGSFMRRLPEESETSAEATSEKQTQELNDAPRRRRYEDSNRDTRE</sequence>
<feature type="compositionally biased region" description="Basic and acidic residues" evidence="1">
    <location>
        <begin position="270"/>
        <end position="290"/>
    </location>
</feature>
<feature type="compositionally biased region" description="Basic residues" evidence="1">
    <location>
        <begin position="296"/>
        <end position="310"/>
    </location>
</feature>